<dbReference type="CDD" id="cd03228">
    <property type="entry name" value="ABCC_MRP_Like"/>
    <property type="match status" value="1"/>
</dbReference>
<evidence type="ECO:0000256" key="1">
    <source>
        <dbReference type="ARBA" id="ARBA00004651"/>
    </source>
</evidence>
<evidence type="ECO:0000313" key="6">
    <source>
        <dbReference type="EMBL" id="WOC53181.1"/>
    </source>
</evidence>
<sequence>MRKRKVLDYQRFQQRSENQESIYEIINGVSEMKLNQFEDFKRQEWEKIQQKLFKINIRILKLDQIQLSGFEFINQIKNILVTFLSAYFVVQNKMTLGELLSVSYIIGQMNSPVSQLISFFRSLQDAKLSLSRLNEVQNHQEEEQEPHQNLPVLQEHFSNAGIKIDNISFQYEGPHSPYILKDISLNIPKGKITAIVGASGSGKTTLLKMLLKFYEPTQGKIKINGINLEDISPIELRKNCGVVMQDGFIFSDTIERI</sequence>
<dbReference type="Gene3D" id="1.20.1560.10">
    <property type="entry name" value="ABC transporter type 1, transmembrane domain"/>
    <property type="match status" value="1"/>
</dbReference>
<feature type="domain" description="ABC transmembrane type-1" evidence="5">
    <location>
        <begin position="1"/>
        <end position="125"/>
    </location>
</feature>
<comment type="subcellular location">
    <subcellularLocation>
        <location evidence="1">Cell membrane</location>
        <topology evidence="1">Multi-pass membrane protein</topology>
    </subcellularLocation>
</comment>
<geneLocation type="plasmid" evidence="6 7">
    <name>pQD2021</name>
</geneLocation>
<dbReference type="PROSITE" id="PS50929">
    <property type="entry name" value="ABC_TM1F"/>
    <property type="match status" value="1"/>
</dbReference>
<dbReference type="Pfam" id="PF00664">
    <property type="entry name" value="ABC_membrane"/>
    <property type="match status" value="1"/>
</dbReference>
<keyword evidence="6" id="KW-0614">Plasmid</keyword>
<dbReference type="InterPro" id="IPR011527">
    <property type="entry name" value="ABC1_TM_dom"/>
</dbReference>
<accession>A0AAU0F331</accession>
<dbReference type="SUPFAM" id="SSF52540">
    <property type="entry name" value="P-loop containing nucleoside triphosphate hydrolases"/>
    <property type="match status" value="1"/>
</dbReference>
<dbReference type="Proteomes" id="UP001432059">
    <property type="component" value="Plasmid pQD2021"/>
</dbReference>
<dbReference type="GO" id="GO:0005886">
    <property type="term" value="C:plasma membrane"/>
    <property type="evidence" value="ECO:0007669"/>
    <property type="project" value="UniProtKB-SubCell"/>
</dbReference>
<dbReference type="EMBL" id="CP136427">
    <property type="protein sequence ID" value="WOC53181.1"/>
    <property type="molecule type" value="Genomic_DNA"/>
</dbReference>
<dbReference type="PANTHER" id="PTHR24221">
    <property type="entry name" value="ATP-BINDING CASSETTE SUB-FAMILY B"/>
    <property type="match status" value="1"/>
</dbReference>
<proteinExistence type="predicted"/>
<evidence type="ECO:0000256" key="3">
    <source>
        <dbReference type="ARBA" id="ARBA00022989"/>
    </source>
</evidence>
<dbReference type="InterPro" id="IPR039421">
    <property type="entry name" value="Type_1_exporter"/>
</dbReference>
<evidence type="ECO:0000313" key="7">
    <source>
        <dbReference type="Proteomes" id="UP001432059"/>
    </source>
</evidence>
<dbReference type="SUPFAM" id="SSF90123">
    <property type="entry name" value="ABC transporter transmembrane region"/>
    <property type="match status" value="1"/>
</dbReference>
<keyword evidence="2" id="KW-0812">Transmembrane</keyword>
<dbReference type="GO" id="GO:0140359">
    <property type="term" value="F:ABC-type transporter activity"/>
    <property type="evidence" value="ECO:0007669"/>
    <property type="project" value="InterPro"/>
</dbReference>
<keyword evidence="3" id="KW-1133">Transmembrane helix</keyword>
<dbReference type="InterPro" id="IPR003439">
    <property type="entry name" value="ABC_transporter-like_ATP-bd"/>
</dbReference>
<reference evidence="6" key="1">
    <citation type="submission" date="2023-10" db="EMBL/GenBank/DDBJ databases">
        <title>Characterization and whole genome sequencing of a novel strain of Bergeyella porcorum QD2021 isolated from pig.</title>
        <authorList>
            <person name="Liu G."/>
            <person name="Chen C."/>
            <person name="Han X."/>
        </authorList>
    </citation>
    <scope>NUCLEOTIDE SEQUENCE</scope>
    <source>
        <strain evidence="6">QD2021</strain>
        <plasmid evidence="6">pQD2021</plasmid>
    </source>
</reference>
<dbReference type="GO" id="GO:0034040">
    <property type="term" value="F:ATPase-coupled lipid transmembrane transporter activity"/>
    <property type="evidence" value="ECO:0007669"/>
    <property type="project" value="TreeGrafter"/>
</dbReference>
<name>A0AAU0F331_9FLAO</name>
<organism evidence="6 7">
    <name type="scientific">Bergeyella porcorum</name>
    <dbReference type="NCBI Taxonomy" id="1735111"/>
    <lineage>
        <taxon>Bacteria</taxon>
        <taxon>Pseudomonadati</taxon>
        <taxon>Bacteroidota</taxon>
        <taxon>Flavobacteriia</taxon>
        <taxon>Flavobacteriales</taxon>
        <taxon>Weeksellaceae</taxon>
        <taxon>Bergeyella</taxon>
    </lineage>
</organism>
<gene>
    <name evidence="6" type="ORF">BPO_p0098</name>
</gene>
<evidence type="ECO:0000259" key="5">
    <source>
        <dbReference type="PROSITE" id="PS50929"/>
    </source>
</evidence>
<evidence type="ECO:0000256" key="4">
    <source>
        <dbReference type="ARBA" id="ARBA00023136"/>
    </source>
</evidence>
<dbReference type="GO" id="GO:0005524">
    <property type="term" value="F:ATP binding"/>
    <property type="evidence" value="ECO:0007669"/>
    <property type="project" value="InterPro"/>
</dbReference>
<dbReference type="PANTHER" id="PTHR24221:SF654">
    <property type="entry name" value="ATP-BINDING CASSETTE SUB-FAMILY B MEMBER 6"/>
    <property type="match status" value="1"/>
</dbReference>
<dbReference type="KEGG" id="bpor:BPO_p0098"/>
<dbReference type="InterPro" id="IPR036640">
    <property type="entry name" value="ABC1_TM_sf"/>
</dbReference>
<dbReference type="InterPro" id="IPR027417">
    <property type="entry name" value="P-loop_NTPase"/>
</dbReference>
<dbReference type="Pfam" id="PF00005">
    <property type="entry name" value="ABC_tran"/>
    <property type="match status" value="1"/>
</dbReference>
<dbReference type="AlphaFoldDB" id="A0AAU0F331"/>
<keyword evidence="4" id="KW-0472">Membrane</keyword>
<dbReference type="GO" id="GO:0016887">
    <property type="term" value="F:ATP hydrolysis activity"/>
    <property type="evidence" value="ECO:0007669"/>
    <property type="project" value="InterPro"/>
</dbReference>
<keyword evidence="7" id="KW-1185">Reference proteome</keyword>
<protein>
    <submittedName>
        <fullName evidence="6">Multidrug ABC transporter permease / ATPase (Plasmid)</fullName>
    </submittedName>
</protein>
<dbReference type="Gene3D" id="3.40.50.300">
    <property type="entry name" value="P-loop containing nucleotide triphosphate hydrolases"/>
    <property type="match status" value="1"/>
</dbReference>
<evidence type="ECO:0000256" key="2">
    <source>
        <dbReference type="ARBA" id="ARBA00022692"/>
    </source>
</evidence>